<keyword evidence="12" id="KW-0469">Meiosis</keyword>
<evidence type="ECO:0000256" key="7">
    <source>
        <dbReference type="ARBA" id="ARBA00022801"/>
    </source>
</evidence>
<accession>A0A485L3W7</accession>
<comment type="subcellular location">
    <subcellularLocation>
        <location evidence="2">Nucleus</location>
    </subcellularLocation>
</comment>
<keyword evidence="8" id="KW-0460">Magnesium</keyword>
<dbReference type="InterPro" id="IPR033310">
    <property type="entry name" value="Mms4/EME1/EME2"/>
</dbReference>
<dbReference type="GO" id="GO:0006281">
    <property type="term" value="P:DNA repair"/>
    <property type="evidence" value="ECO:0007669"/>
    <property type="project" value="UniProtKB-KW"/>
</dbReference>
<evidence type="ECO:0000256" key="2">
    <source>
        <dbReference type="ARBA" id="ARBA00004123"/>
    </source>
</evidence>
<name>A0A485L3W7_9STRA</name>
<evidence type="ECO:0000256" key="5">
    <source>
        <dbReference type="ARBA" id="ARBA00022759"/>
    </source>
</evidence>
<dbReference type="EMBL" id="CAADRA010005657">
    <property type="protein sequence ID" value="VFT92018.1"/>
    <property type="molecule type" value="Genomic_DNA"/>
</dbReference>
<evidence type="ECO:0000256" key="9">
    <source>
        <dbReference type="ARBA" id="ARBA00023172"/>
    </source>
</evidence>
<evidence type="ECO:0000256" key="4">
    <source>
        <dbReference type="ARBA" id="ARBA00022723"/>
    </source>
</evidence>
<gene>
    <name evidence="15" type="primary">Aste57867_15209</name>
    <name evidence="14" type="ORF">As57867_015153</name>
    <name evidence="15" type="ORF">ASTE57867_15209</name>
</gene>
<feature type="compositionally biased region" description="Low complexity" evidence="13">
    <location>
        <begin position="18"/>
        <end position="42"/>
    </location>
</feature>
<dbReference type="PANTHER" id="PTHR21077">
    <property type="entry name" value="EME1 PROTEIN"/>
    <property type="match status" value="1"/>
</dbReference>
<keyword evidence="5" id="KW-0255">Endonuclease</keyword>
<keyword evidence="7" id="KW-0378">Hydrolase</keyword>
<dbReference type="Gene3D" id="1.10.150.670">
    <property type="entry name" value="Crossover junction endonuclease EME1, DNA-binding domain"/>
    <property type="match status" value="1"/>
</dbReference>
<evidence type="ECO:0000256" key="6">
    <source>
        <dbReference type="ARBA" id="ARBA00022763"/>
    </source>
</evidence>
<feature type="region of interest" description="Disordered" evidence="13">
    <location>
        <begin position="1"/>
        <end position="162"/>
    </location>
</feature>
<proteinExistence type="predicted"/>
<keyword evidence="11" id="KW-0539">Nucleus</keyword>
<feature type="compositionally biased region" description="Acidic residues" evidence="13">
    <location>
        <begin position="1"/>
        <end position="12"/>
    </location>
</feature>
<dbReference type="Proteomes" id="UP000332933">
    <property type="component" value="Unassembled WGS sequence"/>
</dbReference>
<evidence type="ECO:0000256" key="3">
    <source>
        <dbReference type="ARBA" id="ARBA00022722"/>
    </source>
</evidence>
<feature type="compositionally biased region" description="Low complexity" evidence="13">
    <location>
        <begin position="69"/>
        <end position="84"/>
    </location>
</feature>
<protein>
    <submittedName>
        <fullName evidence="15">Aste57867_15209 protein</fullName>
    </submittedName>
</protein>
<feature type="compositionally biased region" description="Low complexity" evidence="13">
    <location>
        <begin position="201"/>
        <end position="222"/>
    </location>
</feature>
<keyword evidence="16" id="KW-1185">Reference proteome</keyword>
<evidence type="ECO:0000256" key="12">
    <source>
        <dbReference type="ARBA" id="ARBA00023254"/>
    </source>
</evidence>
<reference evidence="15 16" key="1">
    <citation type="submission" date="2019-03" db="EMBL/GenBank/DDBJ databases">
        <authorList>
            <person name="Gaulin E."/>
            <person name="Dumas B."/>
        </authorList>
    </citation>
    <scope>NUCLEOTIDE SEQUENCE [LARGE SCALE GENOMIC DNA]</scope>
    <source>
        <strain evidence="15">CBS 568.67</strain>
    </source>
</reference>
<keyword evidence="9" id="KW-0233">DNA recombination</keyword>
<organism evidence="15 16">
    <name type="scientific">Aphanomyces stellatus</name>
    <dbReference type="NCBI Taxonomy" id="120398"/>
    <lineage>
        <taxon>Eukaryota</taxon>
        <taxon>Sar</taxon>
        <taxon>Stramenopiles</taxon>
        <taxon>Oomycota</taxon>
        <taxon>Saprolegniomycetes</taxon>
        <taxon>Saprolegniales</taxon>
        <taxon>Verrucalvaceae</taxon>
        <taxon>Aphanomyces</taxon>
    </lineage>
</organism>
<dbReference type="OrthoDB" id="343092at2759"/>
<comment type="cofactor">
    <cofactor evidence="1">
        <name>Mg(2+)</name>
        <dbReference type="ChEBI" id="CHEBI:18420"/>
    </cofactor>
</comment>
<keyword evidence="3" id="KW-0540">Nuclease</keyword>
<dbReference type="PANTHER" id="PTHR21077:SF5">
    <property type="entry name" value="CROSSOVER JUNCTION ENDONUCLEASE MMS4"/>
    <property type="match status" value="1"/>
</dbReference>
<keyword evidence="4" id="KW-0479">Metal-binding</keyword>
<evidence type="ECO:0000256" key="8">
    <source>
        <dbReference type="ARBA" id="ARBA00022842"/>
    </source>
</evidence>
<keyword evidence="6" id="KW-0227">DNA damage</keyword>
<dbReference type="InterPro" id="IPR042530">
    <property type="entry name" value="EME1/EME2_C"/>
</dbReference>
<dbReference type="GO" id="GO:0048476">
    <property type="term" value="C:Holliday junction resolvase complex"/>
    <property type="evidence" value="ECO:0007669"/>
    <property type="project" value="InterPro"/>
</dbReference>
<dbReference type="GO" id="GO:0046872">
    <property type="term" value="F:metal ion binding"/>
    <property type="evidence" value="ECO:0007669"/>
    <property type="project" value="UniProtKB-KW"/>
</dbReference>
<dbReference type="GO" id="GO:0005634">
    <property type="term" value="C:nucleus"/>
    <property type="evidence" value="ECO:0007669"/>
    <property type="project" value="UniProtKB-SubCell"/>
</dbReference>
<dbReference type="GO" id="GO:0016787">
    <property type="term" value="F:hydrolase activity"/>
    <property type="evidence" value="ECO:0007669"/>
    <property type="project" value="UniProtKB-KW"/>
</dbReference>
<evidence type="ECO:0000256" key="11">
    <source>
        <dbReference type="ARBA" id="ARBA00023242"/>
    </source>
</evidence>
<keyword evidence="10" id="KW-0234">DNA repair</keyword>
<evidence type="ECO:0000256" key="10">
    <source>
        <dbReference type="ARBA" id="ARBA00023204"/>
    </source>
</evidence>
<reference evidence="14" key="2">
    <citation type="submission" date="2019-06" db="EMBL/GenBank/DDBJ databases">
        <title>Genomics analysis of Aphanomyces spp. identifies a new class of oomycete effector associated with host adaptation.</title>
        <authorList>
            <person name="Gaulin E."/>
        </authorList>
    </citation>
    <scope>NUCLEOTIDE SEQUENCE</scope>
    <source>
        <strain evidence="14">CBS 578.67</strain>
    </source>
</reference>
<evidence type="ECO:0000256" key="1">
    <source>
        <dbReference type="ARBA" id="ARBA00001946"/>
    </source>
</evidence>
<dbReference type="GO" id="GO:0006310">
    <property type="term" value="P:DNA recombination"/>
    <property type="evidence" value="ECO:0007669"/>
    <property type="project" value="UniProtKB-KW"/>
</dbReference>
<evidence type="ECO:0000256" key="13">
    <source>
        <dbReference type="SAM" id="MobiDB-lite"/>
    </source>
</evidence>
<dbReference type="AlphaFoldDB" id="A0A485L3W7"/>
<evidence type="ECO:0000313" key="15">
    <source>
        <dbReference type="EMBL" id="VFT92018.1"/>
    </source>
</evidence>
<dbReference type="GO" id="GO:0051321">
    <property type="term" value="P:meiotic cell cycle"/>
    <property type="evidence" value="ECO:0007669"/>
    <property type="project" value="UniProtKB-KW"/>
</dbReference>
<sequence>MSESDSEIDEMLDALGLSQSQRSTSSQSASQPSAATWSSSSAIPAQAEAAIVDLSENSPVPKRTRLRESTSPPSSRPTAAPTASENVIELSDSDNDTPSRSTRPPAPAAREVVEPAGDISIISINTNTDDEYQDEGPRLWTPPPSDDDVHIHVDSDASSNDDELNAYLDHINQPTITFDPSQSPPPSPAHVVPVRSIDPMPSTTATAAAPSTPATRPTASSRSKSKKATKPSLQVTLEASWGQSEMAQQLHVALGAVTPKPFLVRPPIPCLVPSTVFWDASADGGSSFTRVPLACRFFTALEFLAAIDLDFAPIYAVLAGLREFLADASARVFLVVEGMDKALIAEQRKNKTTSLTFAHFTTDAADTVDYLVSLTKEIALLPQADAVDFLTHISRLSSLRATADGDTSNELTNTWLRMLQMIPGMSEERAQRVVGHYPTMQSLLEIYHNPALSASAKEVLLADKLNPTSIEIVLSKRIYTVFTSTDPNAAA</sequence>
<feature type="region of interest" description="Disordered" evidence="13">
    <location>
        <begin position="174"/>
        <end position="232"/>
    </location>
</feature>
<evidence type="ECO:0000313" key="16">
    <source>
        <dbReference type="Proteomes" id="UP000332933"/>
    </source>
</evidence>
<dbReference type="EMBL" id="VJMH01005636">
    <property type="protein sequence ID" value="KAF0693867.1"/>
    <property type="molecule type" value="Genomic_DNA"/>
</dbReference>
<evidence type="ECO:0000313" key="14">
    <source>
        <dbReference type="EMBL" id="KAF0693867.1"/>
    </source>
</evidence>
<feature type="compositionally biased region" description="Low complexity" evidence="13">
    <location>
        <begin position="98"/>
        <end position="116"/>
    </location>
</feature>
<dbReference type="GO" id="GO:0004519">
    <property type="term" value="F:endonuclease activity"/>
    <property type="evidence" value="ECO:0007669"/>
    <property type="project" value="UniProtKB-KW"/>
</dbReference>